<dbReference type="AlphaFoldDB" id="A0A8X6QF95"/>
<keyword evidence="6 7" id="KW-0012">Acyltransferase</keyword>
<comment type="similarity">
    <text evidence="7">Belongs to the DHHC palmitoyltransferase family.</text>
</comment>
<dbReference type="PANTHER" id="PTHR12246">
    <property type="entry name" value="PALMITOYLTRANSFERASE ZDHHC16"/>
    <property type="match status" value="1"/>
</dbReference>
<feature type="transmembrane region" description="Helical" evidence="7">
    <location>
        <begin position="90"/>
        <end position="109"/>
    </location>
</feature>
<protein>
    <recommendedName>
        <fullName evidence="7">Palmitoyltransferase</fullName>
        <ecNumber evidence="7">2.3.1.225</ecNumber>
    </recommendedName>
</protein>
<evidence type="ECO:0000256" key="7">
    <source>
        <dbReference type="RuleBase" id="RU079119"/>
    </source>
</evidence>
<dbReference type="InterPro" id="IPR001594">
    <property type="entry name" value="Palmitoyltrfase_DHHC"/>
</dbReference>
<feature type="transmembrane region" description="Helical" evidence="7">
    <location>
        <begin position="50"/>
        <end position="70"/>
    </location>
</feature>
<comment type="catalytic activity">
    <reaction evidence="7">
        <text>L-cysteinyl-[protein] + hexadecanoyl-CoA = S-hexadecanoyl-L-cysteinyl-[protein] + CoA</text>
        <dbReference type="Rhea" id="RHEA:36683"/>
        <dbReference type="Rhea" id="RHEA-COMP:10131"/>
        <dbReference type="Rhea" id="RHEA-COMP:11032"/>
        <dbReference type="ChEBI" id="CHEBI:29950"/>
        <dbReference type="ChEBI" id="CHEBI:57287"/>
        <dbReference type="ChEBI" id="CHEBI:57379"/>
        <dbReference type="ChEBI" id="CHEBI:74151"/>
        <dbReference type="EC" id="2.3.1.225"/>
    </reaction>
</comment>
<evidence type="ECO:0000256" key="1">
    <source>
        <dbReference type="ARBA" id="ARBA00004141"/>
    </source>
</evidence>
<keyword evidence="4 7" id="KW-1133">Transmembrane helix</keyword>
<evidence type="ECO:0000256" key="3">
    <source>
        <dbReference type="ARBA" id="ARBA00022692"/>
    </source>
</evidence>
<comment type="caution">
    <text evidence="9">The sequence shown here is derived from an EMBL/GenBank/DDBJ whole genome shotgun (WGS) entry which is preliminary data.</text>
</comment>
<dbReference type="OrthoDB" id="331948at2759"/>
<dbReference type="GO" id="GO:0016020">
    <property type="term" value="C:membrane"/>
    <property type="evidence" value="ECO:0007669"/>
    <property type="project" value="UniProtKB-SubCell"/>
</dbReference>
<evidence type="ECO:0000259" key="8">
    <source>
        <dbReference type="Pfam" id="PF01529"/>
    </source>
</evidence>
<evidence type="ECO:0000313" key="9">
    <source>
        <dbReference type="EMBL" id="GFU23536.1"/>
    </source>
</evidence>
<organism evidence="9 10">
    <name type="scientific">Nephila pilipes</name>
    <name type="common">Giant wood spider</name>
    <name type="synonym">Nephila maculata</name>
    <dbReference type="NCBI Taxonomy" id="299642"/>
    <lineage>
        <taxon>Eukaryota</taxon>
        <taxon>Metazoa</taxon>
        <taxon>Ecdysozoa</taxon>
        <taxon>Arthropoda</taxon>
        <taxon>Chelicerata</taxon>
        <taxon>Arachnida</taxon>
        <taxon>Araneae</taxon>
        <taxon>Araneomorphae</taxon>
        <taxon>Entelegynae</taxon>
        <taxon>Araneoidea</taxon>
        <taxon>Nephilidae</taxon>
        <taxon>Nephila</taxon>
    </lineage>
</organism>
<proteinExistence type="inferred from homology"/>
<comment type="domain">
    <text evidence="7">The DHHC domain is required for palmitoyltransferase activity.</text>
</comment>
<gene>
    <name evidence="9" type="primary">ZDHHC6</name>
    <name evidence="9" type="ORF">NPIL_665681</name>
</gene>
<dbReference type="Proteomes" id="UP000887013">
    <property type="component" value="Unassembled WGS sequence"/>
</dbReference>
<dbReference type="EC" id="2.3.1.225" evidence="7"/>
<feature type="transmembrane region" description="Helical" evidence="7">
    <location>
        <begin position="220"/>
        <end position="246"/>
    </location>
</feature>
<feature type="transmembrane region" description="Helical" evidence="7">
    <location>
        <begin position="177"/>
        <end position="200"/>
    </location>
</feature>
<keyword evidence="3 7" id="KW-0812">Transmembrane</keyword>
<dbReference type="EMBL" id="BMAW01081247">
    <property type="protein sequence ID" value="GFU23536.1"/>
    <property type="molecule type" value="Genomic_DNA"/>
</dbReference>
<name>A0A8X6QF95_NEPPI</name>
<accession>A0A8X6QF95</accession>
<dbReference type="PROSITE" id="PS50216">
    <property type="entry name" value="DHHC"/>
    <property type="match status" value="1"/>
</dbReference>
<keyword evidence="5 7" id="KW-0472">Membrane</keyword>
<dbReference type="GO" id="GO:0019706">
    <property type="term" value="F:protein-cysteine S-palmitoyltransferase activity"/>
    <property type="evidence" value="ECO:0007669"/>
    <property type="project" value="UniProtKB-EC"/>
</dbReference>
<evidence type="ECO:0000256" key="2">
    <source>
        <dbReference type="ARBA" id="ARBA00022679"/>
    </source>
</evidence>
<keyword evidence="2 7" id="KW-0808">Transferase</keyword>
<evidence type="ECO:0000313" key="10">
    <source>
        <dbReference type="Proteomes" id="UP000887013"/>
    </source>
</evidence>
<evidence type="ECO:0000256" key="4">
    <source>
        <dbReference type="ARBA" id="ARBA00022989"/>
    </source>
</evidence>
<sequence length="425" mass="49417">MGESIHFSQKNSFVIFLVKIVEGKLNNLWPTHNIVYICVKMSMYELFYRISHWGPIIAMIIINCITFSTLQVTSMWLPFFSSWSAVTCHLLFLFLVGCTLYNFFCAMFIGPGYVPLGWHPENIDECRYLQYCSLCKGYKAPRAHHCRKCKRCVLKMDHHCPWINNCCGHRNHAKFTLFLISAVCGCILSSVLLFMGLYRAFRVNWYFLYGDHQYIVYLTIYQLAFTVFSFGLALGVVLAVGGLFYVQMKQIIKNETSIENWIVIKAVSRPQSENGTFIYPYNLGWWENMKQVFWYPQGNGLTDWPIVQDCNPYTLTIEQLIQKQDKKARKKQYTIVKSYNGSWFPLSKGIRTCLSPPCSDEYRIPLSIGDKVYVTRWRKRWLYGEKCNTSVGSEENDTKGWFPRCCAVEFTTTDGEVTKIAKKLS</sequence>
<dbReference type="Pfam" id="PF01529">
    <property type="entry name" value="DHHC"/>
    <property type="match status" value="1"/>
</dbReference>
<keyword evidence="10" id="KW-1185">Reference proteome</keyword>
<comment type="subcellular location">
    <subcellularLocation>
        <location evidence="1">Membrane</location>
        <topology evidence="1">Multi-pass membrane protein</topology>
    </subcellularLocation>
</comment>
<evidence type="ECO:0000256" key="6">
    <source>
        <dbReference type="ARBA" id="ARBA00023315"/>
    </source>
</evidence>
<dbReference type="InterPro" id="IPR039859">
    <property type="entry name" value="PFA4/ZDH16/20/ERF2-like"/>
</dbReference>
<reference evidence="9" key="1">
    <citation type="submission" date="2020-08" db="EMBL/GenBank/DDBJ databases">
        <title>Multicomponent nature underlies the extraordinary mechanical properties of spider dragline silk.</title>
        <authorList>
            <person name="Kono N."/>
            <person name="Nakamura H."/>
            <person name="Mori M."/>
            <person name="Yoshida Y."/>
            <person name="Ohtoshi R."/>
            <person name="Malay A.D."/>
            <person name="Moran D.A.P."/>
            <person name="Tomita M."/>
            <person name="Numata K."/>
            <person name="Arakawa K."/>
        </authorList>
    </citation>
    <scope>NUCLEOTIDE SEQUENCE</scope>
</reference>
<evidence type="ECO:0000256" key="5">
    <source>
        <dbReference type="ARBA" id="ARBA00023136"/>
    </source>
</evidence>
<feature type="domain" description="Palmitoyltransferase DHHC" evidence="8">
    <location>
        <begin position="129"/>
        <end position="261"/>
    </location>
</feature>